<evidence type="ECO:0000256" key="1">
    <source>
        <dbReference type="SAM" id="MobiDB-lite"/>
    </source>
</evidence>
<organism evidence="2 3">
    <name type="scientific">Ananas comosus</name>
    <name type="common">Pineapple</name>
    <name type="synonym">Ananas ananas</name>
    <dbReference type="NCBI Taxonomy" id="4615"/>
    <lineage>
        <taxon>Eukaryota</taxon>
        <taxon>Viridiplantae</taxon>
        <taxon>Streptophyta</taxon>
        <taxon>Embryophyta</taxon>
        <taxon>Tracheophyta</taxon>
        <taxon>Spermatophyta</taxon>
        <taxon>Magnoliopsida</taxon>
        <taxon>Liliopsida</taxon>
        <taxon>Poales</taxon>
        <taxon>Bromeliaceae</taxon>
        <taxon>Bromelioideae</taxon>
        <taxon>Ananas</taxon>
    </lineage>
</organism>
<feature type="region of interest" description="Disordered" evidence="1">
    <location>
        <begin position="34"/>
        <end position="53"/>
    </location>
</feature>
<accession>A0A199UJ26</accession>
<dbReference type="EMBL" id="LSRQ01007476">
    <property type="protein sequence ID" value="OAY64892.1"/>
    <property type="molecule type" value="Genomic_DNA"/>
</dbReference>
<comment type="caution">
    <text evidence="2">The sequence shown here is derived from an EMBL/GenBank/DDBJ whole genome shotgun (WGS) entry which is preliminary data.</text>
</comment>
<evidence type="ECO:0000313" key="3">
    <source>
        <dbReference type="Proteomes" id="UP000092600"/>
    </source>
</evidence>
<proteinExistence type="predicted"/>
<protein>
    <submittedName>
        <fullName evidence="2">F-box/kelch-repeat protein</fullName>
    </submittedName>
</protein>
<name>A0A199UJ26_ANACO</name>
<gene>
    <name evidence="2" type="ORF">ACMD2_13102</name>
</gene>
<feature type="compositionally biased region" description="Basic residues" evidence="1">
    <location>
        <begin position="43"/>
        <end position="53"/>
    </location>
</feature>
<evidence type="ECO:0000313" key="2">
    <source>
        <dbReference type="EMBL" id="OAY64892.1"/>
    </source>
</evidence>
<sequence>MLVGICELGVDTGLKTVVGARKFVPGAKLCLQPDIKPNGPRPRNSRRDRYKPKHFLAASPTISPLLA</sequence>
<dbReference type="Proteomes" id="UP000092600">
    <property type="component" value="Unassembled WGS sequence"/>
</dbReference>
<dbReference type="AlphaFoldDB" id="A0A199UJ26"/>
<dbReference type="STRING" id="4615.A0A199UJ26"/>
<reference evidence="2 3" key="1">
    <citation type="journal article" date="2016" name="DNA Res.">
        <title>The draft genome of MD-2 pineapple using hybrid error correction of long reads.</title>
        <authorList>
            <person name="Redwan R.M."/>
            <person name="Saidin A."/>
            <person name="Kumar S.V."/>
        </authorList>
    </citation>
    <scope>NUCLEOTIDE SEQUENCE [LARGE SCALE GENOMIC DNA]</scope>
    <source>
        <strain evidence="3">cv. MD2</strain>
        <tissue evidence="2">Leaf</tissue>
    </source>
</reference>